<reference evidence="8" key="1">
    <citation type="submission" date="2021-12" db="EMBL/GenBank/DDBJ databases">
        <title>Curvularia clavata genome.</title>
        <authorList>
            <person name="Cao Y."/>
        </authorList>
    </citation>
    <scope>NUCLEOTIDE SEQUENCE</scope>
    <source>
        <strain evidence="8">Yc1106</strain>
    </source>
</reference>
<feature type="transmembrane region" description="Helical" evidence="6">
    <location>
        <begin position="313"/>
        <end position="333"/>
    </location>
</feature>
<feature type="transmembrane region" description="Helical" evidence="6">
    <location>
        <begin position="196"/>
        <end position="212"/>
    </location>
</feature>
<dbReference type="Gene3D" id="1.20.1720.10">
    <property type="entry name" value="Multidrug resistance protein D"/>
    <property type="match status" value="1"/>
</dbReference>
<organism evidence="8 9">
    <name type="scientific">Curvularia clavata</name>
    <dbReference type="NCBI Taxonomy" id="95742"/>
    <lineage>
        <taxon>Eukaryota</taxon>
        <taxon>Fungi</taxon>
        <taxon>Dikarya</taxon>
        <taxon>Ascomycota</taxon>
        <taxon>Pezizomycotina</taxon>
        <taxon>Dothideomycetes</taxon>
        <taxon>Pleosporomycetidae</taxon>
        <taxon>Pleosporales</taxon>
        <taxon>Pleosporineae</taxon>
        <taxon>Pleosporaceae</taxon>
        <taxon>Curvularia</taxon>
    </lineage>
</organism>
<keyword evidence="5 6" id="KW-0472">Membrane</keyword>
<dbReference type="GO" id="GO:0008270">
    <property type="term" value="F:zinc ion binding"/>
    <property type="evidence" value="ECO:0007669"/>
    <property type="project" value="InterPro"/>
</dbReference>
<feature type="transmembrane region" description="Helical" evidence="6">
    <location>
        <begin position="422"/>
        <end position="446"/>
    </location>
</feature>
<keyword evidence="3 6" id="KW-0812">Transmembrane</keyword>
<feature type="transmembrane region" description="Helical" evidence="6">
    <location>
        <begin position="611"/>
        <end position="634"/>
    </location>
</feature>
<dbReference type="Pfam" id="PF07690">
    <property type="entry name" value="MFS_1"/>
    <property type="match status" value="1"/>
</dbReference>
<name>A0A9Q8ZGF4_CURCL</name>
<dbReference type="VEuPathDB" id="FungiDB:yc1106_08905"/>
<dbReference type="Proteomes" id="UP001056012">
    <property type="component" value="Chromosome 7"/>
</dbReference>
<dbReference type="EMBL" id="CP089280">
    <property type="protein sequence ID" value="USP81631.1"/>
    <property type="molecule type" value="Genomic_DNA"/>
</dbReference>
<dbReference type="InterPro" id="IPR020846">
    <property type="entry name" value="MFS_dom"/>
</dbReference>
<dbReference type="InterPro" id="IPR011701">
    <property type="entry name" value="MFS"/>
</dbReference>
<evidence type="ECO:0000259" key="7">
    <source>
        <dbReference type="PROSITE" id="PS50850"/>
    </source>
</evidence>
<dbReference type="GO" id="GO:0004089">
    <property type="term" value="F:carbonate dehydratase activity"/>
    <property type="evidence" value="ECO:0007669"/>
    <property type="project" value="InterPro"/>
</dbReference>
<feature type="transmembrane region" description="Helical" evidence="6">
    <location>
        <begin position="379"/>
        <end position="401"/>
    </location>
</feature>
<dbReference type="PANTHER" id="PTHR42718">
    <property type="entry name" value="MAJOR FACILITATOR SUPERFAMILY MULTIDRUG TRANSPORTER MFSC"/>
    <property type="match status" value="1"/>
</dbReference>
<dbReference type="InterPro" id="IPR036259">
    <property type="entry name" value="MFS_trans_sf"/>
</dbReference>
<dbReference type="GO" id="GO:0022857">
    <property type="term" value="F:transmembrane transporter activity"/>
    <property type="evidence" value="ECO:0007669"/>
    <property type="project" value="InterPro"/>
</dbReference>
<evidence type="ECO:0000256" key="6">
    <source>
        <dbReference type="SAM" id="Phobius"/>
    </source>
</evidence>
<comment type="subcellular location">
    <subcellularLocation>
        <location evidence="1">Membrane</location>
        <topology evidence="1">Multi-pass membrane protein</topology>
    </subcellularLocation>
</comment>
<feature type="transmembrane region" description="Helical" evidence="6">
    <location>
        <begin position="486"/>
        <end position="506"/>
    </location>
</feature>
<feature type="transmembrane region" description="Helical" evidence="6">
    <location>
        <begin position="254"/>
        <end position="270"/>
    </location>
</feature>
<feature type="transmembrane region" description="Helical" evidence="6">
    <location>
        <begin position="512"/>
        <end position="539"/>
    </location>
</feature>
<evidence type="ECO:0000256" key="2">
    <source>
        <dbReference type="ARBA" id="ARBA00022448"/>
    </source>
</evidence>
<dbReference type="SUPFAM" id="SSF53056">
    <property type="entry name" value="beta-carbonic anhydrase, cab"/>
    <property type="match status" value="1"/>
</dbReference>
<protein>
    <recommendedName>
        <fullName evidence="7">Major facilitator superfamily (MFS) profile domain-containing protein</fullName>
    </recommendedName>
</protein>
<dbReference type="InterPro" id="IPR036874">
    <property type="entry name" value="Carbonic_anhydrase_sf"/>
</dbReference>
<keyword evidence="4 6" id="KW-1133">Transmembrane helix</keyword>
<evidence type="ECO:0000313" key="8">
    <source>
        <dbReference type="EMBL" id="USP81631.1"/>
    </source>
</evidence>
<evidence type="ECO:0000256" key="5">
    <source>
        <dbReference type="ARBA" id="ARBA00023136"/>
    </source>
</evidence>
<dbReference type="GO" id="GO:0016020">
    <property type="term" value="C:membrane"/>
    <property type="evidence" value="ECO:0007669"/>
    <property type="project" value="UniProtKB-SubCell"/>
</dbReference>
<gene>
    <name evidence="8" type="ORF">yc1106_08905</name>
</gene>
<proteinExistence type="predicted"/>
<feature type="transmembrane region" description="Helical" evidence="6">
    <location>
        <begin position="282"/>
        <end position="301"/>
    </location>
</feature>
<feature type="transmembrane region" description="Helical" evidence="6">
    <location>
        <begin position="224"/>
        <end position="242"/>
    </location>
</feature>
<feature type="domain" description="Major facilitator superfamily (MFS) profile" evidence="7">
    <location>
        <begin position="156"/>
        <end position="632"/>
    </location>
</feature>
<dbReference type="PANTHER" id="PTHR42718:SF9">
    <property type="entry name" value="MAJOR FACILITATOR SUPERFAMILY MULTIDRUG TRANSPORTER MFSC"/>
    <property type="match status" value="1"/>
</dbReference>
<keyword evidence="9" id="KW-1185">Reference proteome</keyword>
<keyword evidence="2" id="KW-0813">Transport</keyword>
<dbReference type="OrthoDB" id="5086884at2759"/>
<evidence type="ECO:0000256" key="3">
    <source>
        <dbReference type="ARBA" id="ARBA00022692"/>
    </source>
</evidence>
<evidence type="ECO:0000256" key="4">
    <source>
        <dbReference type="ARBA" id="ARBA00022989"/>
    </source>
</evidence>
<accession>A0A9Q8ZGF4</accession>
<dbReference type="SUPFAM" id="SSF103473">
    <property type="entry name" value="MFS general substrate transporter"/>
    <property type="match status" value="1"/>
</dbReference>
<dbReference type="Gene3D" id="1.20.1250.20">
    <property type="entry name" value="MFS general substrate transporter like domains"/>
    <property type="match status" value="1"/>
</dbReference>
<sequence length="642" mass="69091">MSVSGALVIIACNEAIPLIDPARHFNLNNGTTRVIKTAGGRTEGAVNSIYHINQSGKIGMIVVVQHTGCAWLSGEVECSIRADIQALKASTYVPTDVPIIGYVLDLTTGQLREVKEEMVSVERVETGSTKVDSKDEGVIVETRASEDLPFSKARCIALVTTLVSVQVLYAVSSQSSVIVLPSIGRDLQIPISRQQWVISSFNLTFGCFLLLCGRLADVYGRKQVFLLGLSVFTVTNIAAPFVRNEIGFDTLRGLQGLGASAIAPTALGILGSTFPPGKAKDVAFGCYGAGLPLGGIIGHVFGGIVCEYLSWRWIYWMIGIIAAMSTIASYYIIPGPLTSPQLNRNNTVDWTGGTLITVGLIILIFALSQGNIVGWQTPWIPTLIALSLLIVLGFGYWQHYLETKTEKRPLMKMSLFKHQKIIAVNVLIALVFSSFSNFLIFATYWFQEYQGLSVIQTTLRFLPAGITGIVMALVTGYIMSRVPAEYILLFSTISVGISSLLFAIPIPVNTSYWAYGFPAMILCVGGTDTMYPVLTLFVAKTLPPEDASLGGGLVTASNQICRAIALAVATALQTALVAREKGVPIEQLGNQGQALEPWDDALKVGIRSASWFNFALSMTAMIVVIVFVRGIGVVGGKGPRKS</sequence>
<evidence type="ECO:0000313" key="9">
    <source>
        <dbReference type="Proteomes" id="UP001056012"/>
    </source>
</evidence>
<evidence type="ECO:0000256" key="1">
    <source>
        <dbReference type="ARBA" id="ARBA00004141"/>
    </source>
</evidence>
<feature type="transmembrane region" description="Helical" evidence="6">
    <location>
        <begin position="354"/>
        <end position="373"/>
    </location>
</feature>
<dbReference type="PROSITE" id="PS50850">
    <property type="entry name" value="MFS"/>
    <property type="match status" value="1"/>
</dbReference>
<feature type="transmembrane region" description="Helical" evidence="6">
    <location>
        <begin position="458"/>
        <end position="479"/>
    </location>
</feature>
<dbReference type="AlphaFoldDB" id="A0A9Q8ZGF4"/>